<accession>A0A1I5YWA9</accession>
<protein>
    <recommendedName>
        <fullName evidence="1">Endospore appendages core domain-containing protein</fullName>
    </recommendedName>
</protein>
<comment type="caution">
    <text evidence="2">The sequence shown here is derived from an EMBL/GenBank/DDBJ whole genome shotgun (WGS) entry which is preliminary data.</text>
</comment>
<evidence type="ECO:0000313" key="3">
    <source>
        <dbReference type="Proteomes" id="UP000182762"/>
    </source>
</evidence>
<feature type="domain" description="Endospore appendages core" evidence="1">
    <location>
        <begin position="5"/>
        <end position="116"/>
    </location>
</feature>
<sequence>MAQLGGCSSDELGVVNDAVCVTIDLPVTTVGTPIPVWTDTSTFAINETIVVENNGTVGISPTASLEVNGTDVTDFTVGPGEAQSITLNNIESIAIAGTGGTGTASVKVAFSLNYKF</sequence>
<dbReference type="Pfam" id="PF13157">
    <property type="entry name" value="Enas"/>
    <property type="match status" value="1"/>
</dbReference>
<dbReference type="RefSeq" id="WP_061805160.1">
    <property type="nucleotide sequence ID" value="NZ_FOXX01000003.1"/>
</dbReference>
<dbReference type="Proteomes" id="UP000182762">
    <property type="component" value="Unassembled WGS sequence"/>
</dbReference>
<dbReference type="InterPro" id="IPR025055">
    <property type="entry name" value="Ena_core"/>
</dbReference>
<keyword evidence="3" id="KW-1185">Reference proteome</keyword>
<dbReference type="GeneID" id="93710319"/>
<gene>
    <name evidence="2" type="ORF">SAMN02745910_01620</name>
</gene>
<proteinExistence type="predicted"/>
<reference evidence="2 3" key="1">
    <citation type="submission" date="2016-10" db="EMBL/GenBank/DDBJ databases">
        <authorList>
            <person name="Varghese N."/>
            <person name="Submissions S."/>
        </authorList>
    </citation>
    <scope>NUCLEOTIDE SEQUENCE [LARGE SCALE GENOMIC DNA]</scope>
    <source>
        <strain evidence="2 3">DSM 13796</strain>
    </source>
</reference>
<evidence type="ECO:0000313" key="2">
    <source>
        <dbReference type="EMBL" id="SFQ48561.1"/>
    </source>
</evidence>
<dbReference type="EMBL" id="FOXX01000003">
    <property type="protein sequence ID" value="SFQ48561.1"/>
    <property type="molecule type" value="Genomic_DNA"/>
</dbReference>
<evidence type="ECO:0000259" key="1">
    <source>
        <dbReference type="Pfam" id="PF13157"/>
    </source>
</evidence>
<organism evidence="2 3">
    <name type="scientific">Priestia endophytica DSM 13796</name>
    <dbReference type="NCBI Taxonomy" id="1121089"/>
    <lineage>
        <taxon>Bacteria</taxon>
        <taxon>Bacillati</taxon>
        <taxon>Bacillota</taxon>
        <taxon>Bacilli</taxon>
        <taxon>Bacillales</taxon>
        <taxon>Bacillaceae</taxon>
        <taxon>Priestia</taxon>
    </lineage>
</organism>
<name>A0A1I5YWA9_9BACI</name>